<accession>A0A075UWG4</accession>
<name>A0A075UWG4_9PSEU</name>
<evidence type="ECO:0000313" key="2">
    <source>
        <dbReference type="EMBL" id="AIG78547.1"/>
    </source>
</evidence>
<evidence type="ECO:0000259" key="1">
    <source>
        <dbReference type="Pfam" id="PF01796"/>
    </source>
</evidence>
<dbReference type="Gene3D" id="6.10.30.10">
    <property type="match status" value="1"/>
</dbReference>
<proteinExistence type="predicted"/>
<dbReference type="Proteomes" id="UP000028492">
    <property type="component" value="Chromosome"/>
</dbReference>
<dbReference type="STRING" id="208439.AJAP_28545"/>
<dbReference type="AlphaFoldDB" id="A0A075UWG4"/>
<dbReference type="KEGG" id="aja:AJAP_28545"/>
<dbReference type="InterPro" id="IPR012340">
    <property type="entry name" value="NA-bd_OB-fold"/>
</dbReference>
<keyword evidence="3" id="KW-1185">Reference proteome</keyword>
<dbReference type="RefSeq" id="WP_038516864.1">
    <property type="nucleotide sequence ID" value="NZ_CP008953.1"/>
</dbReference>
<dbReference type="PANTHER" id="PTHR34075:SF5">
    <property type="entry name" value="BLR3430 PROTEIN"/>
    <property type="match status" value="1"/>
</dbReference>
<dbReference type="Pfam" id="PF01796">
    <property type="entry name" value="OB_ChsH2_C"/>
    <property type="match status" value="1"/>
</dbReference>
<dbReference type="PANTHER" id="PTHR34075">
    <property type="entry name" value="BLR3430 PROTEIN"/>
    <property type="match status" value="1"/>
</dbReference>
<feature type="domain" description="ChsH2 C-terminal OB-fold" evidence="1">
    <location>
        <begin position="56"/>
        <end position="117"/>
    </location>
</feature>
<dbReference type="eggNOG" id="COG1545">
    <property type="taxonomic scope" value="Bacteria"/>
</dbReference>
<reference evidence="2 3" key="1">
    <citation type="journal article" date="2014" name="J. Biotechnol.">
        <title>Complete genome sequence of the actinobacterium Amycolatopsis japonica MG417-CF17(T) (=DSM 44213T) producing (S,S)-N,N'-ethylenediaminedisuccinic acid.</title>
        <authorList>
            <person name="Stegmann E."/>
            <person name="Albersmeier A."/>
            <person name="Spohn M."/>
            <person name="Gert H."/>
            <person name="Weber T."/>
            <person name="Wohlleben W."/>
            <person name="Kalinowski J."/>
            <person name="Ruckert C."/>
        </authorList>
    </citation>
    <scope>NUCLEOTIDE SEQUENCE [LARGE SCALE GENOMIC DNA]</scope>
    <source>
        <strain evidence="3">MG417-CF17 (DSM 44213)</strain>
    </source>
</reference>
<dbReference type="SUPFAM" id="SSF50249">
    <property type="entry name" value="Nucleic acid-binding proteins"/>
    <property type="match status" value="1"/>
</dbReference>
<organism evidence="2 3">
    <name type="scientific">Amycolatopsis japonica</name>
    <dbReference type="NCBI Taxonomy" id="208439"/>
    <lineage>
        <taxon>Bacteria</taxon>
        <taxon>Bacillati</taxon>
        <taxon>Actinomycetota</taxon>
        <taxon>Actinomycetes</taxon>
        <taxon>Pseudonocardiales</taxon>
        <taxon>Pseudonocardiaceae</taxon>
        <taxon>Amycolatopsis</taxon>
        <taxon>Amycolatopsis japonica group</taxon>
    </lineage>
</organism>
<dbReference type="EMBL" id="CP008953">
    <property type="protein sequence ID" value="AIG78547.1"/>
    <property type="molecule type" value="Genomic_DNA"/>
</dbReference>
<dbReference type="HOGENOM" id="CLU_119412_1_1_11"/>
<dbReference type="InterPro" id="IPR002878">
    <property type="entry name" value="ChsH2_C"/>
</dbReference>
<dbReference type="InterPro" id="IPR052513">
    <property type="entry name" value="Thioester_dehydratase-like"/>
</dbReference>
<gene>
    <name evidence="2" type="ORF">AJAP_28545</name>
</gene>
<sequence length="133" mass="14105">MTEHAWPPITRDAKSGPFFDAAARDELLIKHCDRCAQAAAPDAAVCPGCGGIELSWVRAAGTATLVSWTVVHRAPNRAYTDLVPYTVGIVELTEGPWLHTRVDTATPSAGMPLRAGFVHADGSESHPIFTAGV</sequence>
<evidence type="ECO:0000313" key="3">
    <source>
        <dbReference type="Proteomes" id="UP000028492"/>
    </source>
</evidence>
<protein>
    <recommendedName>
        <fullName evidence="1">ChsH2 C-terminal OB-fold domain-containing protein</fullName>
    </recommendedName>
</protein>